<evidence type="ECO:0000256" key="1">
    <source>
        <dbReference type="ARBA" id="ARBA00022553"/>
    </source>
</evidence>
<dbReference type="Gene3D" id="1.10.8.60">
    <property type="match status" value="1"/>
</dbReference>
<organism evidence="11 12">
    <name type="scientific">Reinekea forsetii</name>
    <dbReference type="NCBI Taxonomy" id="1336806"/>
    <lineage>
        <taxon>Bacteria</taxon>
        <taxon>Pseudomonadati</taxon>
        <taxon>Pseudomonadota</taxon>
        <taxon>Gammaproteobacteria</taxon>
        <taxon>Oceanospirillales</taxon>
        <taxon>Saccharospirillaceae</taxon>
        <taxon>Reinekea</taxon>
    </lineage>
</organism>
<evidence type="ECO:0000256" key="7">
    <source>
        <dbReference type="ARBA" id="ARBA00023163"/>
    </source>
</evidence>
<dbReference type="RefSeq" id="WP_100256982.1">
    <property type="nucleotide sequence ID" value="NZ_CP011797.1"/>
</dbReference>
<dbReference type="PROSITE" id="PS50110">
    <property type="entry name" value="RESPONSE_REGULATORY"/>
    <property type="match status" value="1"/>
</dbReference>
<dbReference type="GO" id="GO:0006355">
    <property type="term" value="P:regulation of DNA-templated transcription"/>
    <property type="evidence" value="ECO:0007669"/>
    <property type="project" value="InterPro"/>
</dbReference>
<dbReference type="SMART" id="SM00382">
    <property type="entry name" value="AAA"/>
    <property type="match status" value="1"/>
</dbReference>
<dbReference type="GO" id="GO:0005524">
    <property type="term" value="F:ATP binding"/>
    <property type="evidence" value="ECO:0007669"/>
    <property type="project" value="UniProtKB-KW"/>
</dbReference>
<dbReference type="InterPro" id="IPR001789">
    <property type="entry name" value="Sig_transdc_resp-reg_receiver"/>
</dbReference>
<dbReference type="InterPro" id="IPR025943">
    <property type="entry name" value="Sigma_54_int_dom_ATP-bd_2"/>
</dbReference>
<keyword evidence="12" id="KW-1185">Reference proteome</keyword>
<name>A0A2K8KPF9_9GAMM</name>
<keyword evidence="1 8" id="KW-0597">Phosphoprotein</keyword>
<keyword evidence="4" id="KW-0902">Two-component regulatory system</keyword>
<evidence type="ECO:0000313" key="12">
    <source>
        <dbReference type="Proteomes" id="UP000229757"/>
    </source>
</evidence>
<dbReference type="Gene3D" id="3.40.50.300">
    <property type="entry name" value="P-loop containing nucleotide triphosphate hydrolases"/>
    <property type="match status" value="1"/>
</dbReference>
<sequence>MKILIVEDDASLREAVSDTLTLQDYAVVCAESGESAIVALKEQSFDFIVSDVSMPGMSGHDLLDYVRQNYPQIPMLLVTAYAAVDKAVDAMHKGAVDYLVKPFAPDQLIDLIEQHSPRLPQSGSEPVAADAASQHVLALARKVAVTDSTILISGESGTGKEVLARYIHQHSGRANGPFIAINCAAIPENMLEATLFGHEKGSFTGAVASHPGKFEQANGGTILLDEISEMDMGLQAKLLRVLQEKEVERIGGRKVIELDVRVLATTNRSMAEEVSSGRFREDLFYRLSVFPLQWAPLRNRKADILPLAENLLRKHGQKMHKPGLTFDESAKVVLLAHGWPGNVRELDNAIQRALILQSGQWISGYDLGLSGEHLIDFEAHRDALIVASGSTDSNVDLPAMVTSAPGKNEGIHADMKHREFELILNALRVHSGRKNRAADHLGISSRTLRYKLARMRELGMDVDSAIAGIR</sequence>
<dbReference type="InterPro" id="IPR025944">
    <property type="entry name" value="Sigma_54_int_dom_CS"/>
</dbReference>
<dbReference type="InterPro" id="IPR002197">
    <property type="entry name" value="HTH_Fis"/>
</dbReference>
<dbReference type="SMART" id="SM00448">
    <property type="entry name" value="REC"/>
    <property type="match status" value="1"/>
</dbReference>
<feature type="domain" description="Response regulatory" evidence="10">
    <location>
        <begin position="2"/>
        <end position="116"/>
    </location>
</feature>
<dbReference type="GO" id="GO:0000160">
    <property type="term" value="P:phosphorelay signal transduction system"/>
    <property type="evidence" value="ECO:0007669"/>
    <property type="project" value="UniProtKB-KW"/>
</dbReference>
<dbReference type="Pfam" id="PF00072">
    <property type="entry name" value="Response_reg"/>
    <property type="match status" value="1"/>
</dbReference>
<evidence type="ECO:0000256" key="5">
    <source>
        <dbReference type="ARBA" id="ARBA00023015"/>
    </source>
</evidence>
<dbReference type="PRINTS" id="PR01590">
    <property type="entry name" value="HTHFIS"/>
</dbReference>
<dbReference type="OrthoDB" id="9804019at2"/>
<dbReference type="SUPFAM" id="SSF46689">
    <property type="entry name" value="Homeodomain-like"/>
    <property type="match status" value="1"/>
</dbReference>
<evidence type="ECO:0000313" key="11">
    <source>
        <dbReference type="EMBL" id="ATX76660.1"/>
    </source>
</evidence>
<dbReference type="InterPro" id="IPR027417">
    <property type="entry name" value="P-loop_NTPase"/>
</dbReference>
<dbReference type="InterPro" id="IPR011006">
    <property type="entry name" value="CheY-like_superfamily"/>
</dbReference>
<keyword evidence="2" id="KW-0547">Nucleotide-binding</keyword>
<feature type="domain" description="Sigma-54 factor interaction" evidence="9">
    <location>
        <begin position="126"/>
        <end position="355"/>
    </location>
</feature>
<protein>
    <submittedName>
        <fullName evidence="11">Sigma-54 dependent transcriptional regulator / response regulator FleR</fullName>
    </submittedName>
</protein>
<accession>A0A2K8KPF9</accession>
<dbReference type="PANTHER" id="PTHR32071">
    <property type="entry name" value="TRANSCRIPTIONAL REGULATORY PROTEIN"/>
    <property type="match status" value="1"/>
</dbReference>
<dbReference type="InterPro" id="IPR058031">
    <property type="entry name" value="AAA_lid_NorR"/>
</dbReference>
<dbReference type="InterPro" id="IPR002078">
    <property type="entry name" value="Sigma_54_int"/>
</dbReference>
<dbReference type="PROSITE" id="PS50045">
    <property type="entry name" value="SIGMA54_INTERACT_4"/>
    <property type="match status" value="1"/>
</dbReference>
<dbReference type="KEGG" id="rfo:REIFOR_01515"/>
<dbReference type="FunFam" id="3.40.50.2300:FF:000018">
    <property type="entry name" value="DNA-binding transcriptional regulator NtrC"/>
    <property type="match status" value="1"/>
</dbReference>
<gene>
    <name evidence="11" type="primary">fleR</name>
    <name evidence="11" type="ORF">REIFOR_01515</name>
</gene>
<reference evidence="11 12" key="1">
    <citation type="journal article" date="2017" name="Environ. Microbiol.">
        <title>Genomic and physiological analyses of 'Reinekea forsetii' reveal a versatile opportunistic lifestyle during spring algae blooms.</title>
        <authorList>
            <person name="Avci B."/>
            <person name="Hahnke R.L."/>
            <person name="Chafee M."/>
            <person name="Fischer T."/>
            <person name="Gruber-Vodicka H."/>
            <person name="Tegetmeyer H.E."/>
            <person name="Harder J."/>
            <person name="Fuchs B.M."/>
            <person name="Amann R.I."/>
            <person name="Teeling H."/>
        </authorList>
    </citation>
    <scope>NUCLEOTIDE SEQUENCE [LARGE SCALE GENOMIC DNA]</scope>
    <source>
        <strain evidence="11 12">Hel1_31_D35</strain>
    </source>
</reference>
<dbReference type="Pfam" id="PF02954">
    <property type="entry name" value="HTH_8"/>
    <property type="match status" value="1"/>
</dbReference>
<evidence type="ECO:0000256" key="2">
    <source>
        <dbReference type="ARBA" id="ARBA00022741"/>
    </source>
</evidence>
<dbReference type="Gene3D" id="3.40.50.2300">
    <property type="match status" value="1"/>
</dbReference>
<dbReference type="Pfam" id="PF00158">
    <property type="entry name" value="Sigma54_activat"/>
    <property type="match status" value="1"/>
</dbReference>
<dbReference type="InterPro" id="IPR025662">
    <property type="entry name" value="Sigma_54_int_dom_ATP-bd_1"/>
</dbReference>
<dbReference type="EMBL" id="CP011797">
    <property type="protein sequence ID" value="ATX76660.1"/>
    <property type="molecule type" value="Genomic_DNA"/>
</dbReference>
<evidence type="ECO:0000256" key="8">
    <source>
        <dbReference type="PROSITE-ProRule" id="PRU00169"/>
    </source>
</evidence>
<dbReference type="InterPro" id="IPR003593">
    <property type="entry name" value="AAA+_ATPase"/>
</dbReference>
<dbReference type="PROSITE" id="PS00676">
    <property type="entry name" value="SIGMA54_INTERACT_2"/>
    <property type="match status" value="1"/>
</dbReference>
<dbReference type="CDD" id="cd00009">
    <property type="entry name" value="AAA"/>
    <property type="match status" value="1"/>
</dbReference>
<dbReference type="Pfam" id="PF25601">
    <property type="entry name" value="AAA_lid_14"/>
    <property type="match status" value="1"/>
</dbReference>
<evidence type="ECO:0000256" key="4">
    <source>
        <dbReference type="ARBA" id="ARBA00023012"/>
    </source>
</evidence>
<dbReference type="Proteomes" id="UP000229757">
    <property type="component" value="Chromosome"/>
</dbReference>
<dbReference type="SUPFAM" id="SSF52172">
    <property type="entry name" value="CheY-like"/>
    <property type="match status" value="1"/>
</dbReference>
<dbReference type="InterPro" id="IPR009057">
    <property type="entry name" value="Homeodomain-like_sf"/>
</dbReference>
<evidence type="ECO:0000256" key="3">
    <source>
        <dbReference type="ARBA" id="ARBA00022840"/>
    </source>
</evidence>
<evidence type="ECO:0000256" key="6">
    <source>
        <dbReference type="ARBA" id="ARBA00023125"/>
    </source>
</evidence>
<dbReference type="FunFam" id="3.40.50.300:FF:000006">
    <property type="entry name" value="DNA-binding transcriptional regulator NtrC"/>
    <property type="match status" value="1"/>
</dbReference>
<keyword evidence="7" id="KW-0804">Transcription</keyword>
<dbReference type="SUPFAM" id="SSF52540">
    <property type="entry name" value="P-loop containing nucleoside triphosphate hydrolases"/>
    <property type="match status" value="1"/>
</dbReference>
<proteinExistence type="predicted"/>
<keyword evidence="3" id="KW-0067">ATP-binding</keyword>
<dbReference type="AlphaFoldDB" id="A0A2K8KPF9"/>
<evidence type="ECO:0000259" key="9">
    <source>
        <dbReference type="PROSITE" id="PS50045"/>
    </source>
</evidence>
<dbReference type="GO" id="GO:0043565">
    <property type="term" value="F:sequence-specific DNA binding"/>
    <property type="evidence" value="ECO:0007669"/>
    <property type="project" value="InterPro"/>
</dbReference>
<dbReference type="Gene3D" id="1.10.10.60">
    <property type="entry name" value="Homeodomain-like"/>
    <property type="match status" value="1"/>
</dbReference>
<keyword evidence="5" id="KW-0805">Transcription regulation</keyword>
<dbReference type="PANTHER" id="PTHR32071:SF21">
    <property type="entry name" value="TRANSCRIPTIONAL REGULATORY PROTEIN FLGR"/>
    <property type="match status" value="1"/>
</dbReference>
<dbReference type="PROSITE" id="PS00688">
    <property type="entry name" value="SIGMA54_INTERACT_3"/>
    <property type="match status" value="1"/>
</dbReference>
<keyword evidence="6" id="KW-0238">DNA-binding</keyword>
<evidence type="ECO:0000259" key="10">
    <source>
        <dbReference type="PROSITE" id="PS50110"/>
    </source>
</evidence>
<dbReference type="PROSITE" id="PS00675">
    <property type="entry name" value="SIGMA54_INTERACT_1"/>
    <property type="match status" value="1"/>
</dbReference>
<feature type="modified residue" description="4-aspartylphosphate" evidence="8">
    <location>
        <position position="51"/>
    </location>
</feature>